<evidence type="ECO:0000256" key="6">
    <source>
        <dbReference type="ARBA" id="ARBA00023274"/>
    </source>
</evidence>
<reference evidence="10" key="1">
    <citation type="submission" date="2020-08" db="EMBL/GenBank/DDBJ databases">
        <title>Multicomponent nature underlies the extraordinary mechanical properties of spider dragline silk.</title>
        <authorList>
            <person name="Kono N."/>
            <person name="Nakamura H."/>
            <person name="Mori M."/>
            <person name="Yoshida Y."/>
            <person name="Ohtoshi R."/>
            <person name="Malay A.D."/>
            <person name="Moran D.A.P."/>
            <person name="Tomita M."/>
            <person name="Numata K."/>
            <person name="Arakawa K."/>
        </authorList>
    </citation>
    <scope>NUCLEOTIDE SEQUENCE</scope>
</reference>
<keyword evidence="11" id="KW-1185">Reference proteome</keyword>
<dbReference type="Pfam" id="PF15433">
    <property type="entry name" value="MRP-S31"/>
    <property type="match status" value="1"/>
</dbReference>
<dbReference type="PANTHER" id="PTHR13231">
    <property type="entry name" value="MITOCHONDRIAL RIBOSOMAL PROTEIN S31"/>
    <property type="match status" value="1"/>
</dbReference>
<proteinExistence type="inferred from homology"/>
<comment type="caution">
    <text evidence="10">The sequence shown here is derived from an EMBL/GenBank/DDBJ whole genome shotgun (WGS) entry which is preliminary data.</text>
</comment>
<keyword evidence="4 10" id="KW-0689">Ribosomal protein</keyword>
<evidence type="ECO:0000256" key="4">
    <source>
        <dbReference type="ARBA" id="ARBA00022980"/>
    </source>
</evidence>
<feature type="region of interest" description="Disordered" evidence="9">
    <location>
        <begin position="33"/>
        <end position="79"/>
    </location>
</feature>
<feature type="compositionally biased region" description="Basic and acidic residues" evidence="9">
    <location>
        <begin position="70"/>
        <end position="79"/>
    </location>
</feature>
<dbReference type="OrthoDB" id="5989925at2759"/>
<sequence length="414" mass="47149">MSKLRISLILLSRRPQFPLKYRYSQILSQERCFSSKDDSDNDGNSKQNDSLPKMENVSKKSSGSKIKKQAVPDKKSKEAAKKKLFSLLSEMTIVSDNKPRTGSNLKLAKPLKRPSKQERFKDVIEQNKKTPEDEIQKAAENVATSVKGDPEKTLSELNEKLRKLNLAKSSAKASDTGIDLDEEMGKNLMASVKDIASTVADGPPPVRSKLTQRLLRLSVEGKSSDTPKISIDKLVKGMKIEKTPEKERSKKYEPRDFQRGQQPIRPSQTPINLFDASPLDIFKLSEEPSIETKKTVWQTLEAKNLKLLTQYAPANGFEEMIMWTEQGKHWEFPINNQRELGEEENVGFHEHVFLEQHLHGFPTKGPVRHFMELVVVGLSKNPYISVDRKVENINWFRDYFKEKEDILKASGVLV</sequence>
<feature type="compositionally biased region" description="Basic and acidic residues" evidence="9">
    <location>
        <begin position="240"/>
        <end position="258"/>
    </location>
</feature>
<keyword evidence="3" id="KW-0809">Transit peptide</keyword>
<evidence type="ECO:0000256" key="2">
    <source>
        <dbReference type="ARBA" id="ARBA00011057"/>
    </source>
</evidence>
<keyword evidence="6" id="KW-0687">Ribonucleoprotein</keyword>
<evidence type="ECO:0000256" key="5">
    <source>
        <dbReference type="ARBA" id="ARBA00023128"/>
    </source>
</evidence>
<comment type="subcellular location">
    <subcellularLocation>
        <location evidence="1">Mitochondrion</location>
    </subcellularLocation>
</comment>
<evidence type="ECO:0000256" key="8">
    <source>
        <dbReference type="ARBA" id="ARBA00035363"/>
    </source>
</evidence>
<dbReference type="Proteomes" id="UP000886998">
    <property type="component" value="Unassembled WGS sequence"/>
</dbReference>
<gene>
    <name evidence="10" type="primary">MRPS31</name>
    <name evidence="10" type="ORF">TNIN_420281</name>
</gene>
<evidence type="ECO:0000313" key="10">
    <source>
        <dbReference type="EMBL" id="GFY42360.1"/>
    </source>
</evidence>
<dbReference type="EMBL" id="BMAV01003028">
    <property type="protein sequence ID" value="GFY42360.1"/>
    <property type="molecule type" value="Genomic_DNA"/>
</dbReference>
<feature type="compositionally biased region" description="Polar residues" evidence="9">
    <location>
        <begin position="259"/>
        <end position="271"/>
    </location>
</feature>
<evidence type="ECO:0000313" key="11">
    <source>
        <dbReference type="Proteomes" id="UP000886998"/>
    </source>
</evidence>
<feature type="region of interest" description="Disordered" evidence="9">
    <location>
        <begin position="240"/>
        <end position="271"/>
    </location>
</feature>
<organism evidence="10 11">
    <name type="scientific">Trichonephila inaurata madagascariensis</name>
    <dbReference type="NCBI Taxonomy" id="2747483"/>
    <lineage>
        <taxon>Eukaryota</taxon>
        <taxon>Metazoa</taxon>
        <taxon>Ecdysozoa</taxon>
        <taxon>Arthropoda</taxon>
        <taxon>Chelicerata</taxon>
        <taxon>Arachnida</taxon>
        <taxon>Araneae</taxon>
        <taxon>Araneomorphae</taxon>
        <taxon>Entelegynae</taxon>
        <taxon>Araneoidea</taxon>
        <taxon>Nephilidae</taxon>
        <taxon>Trichonephila</taxon>
        <taxon>Trichonephila inaurata</taxon>
    </lineage>
</organism>
<evidence type="ECO:0000256" key="3">
    <source>
        <dbReference type="ARBA" id="ARBA00022946"/>
    </source>
</evidence>
<evidence type="ECO:0000256" key="1">
    <source>
        <dbReference type="ARBA" id="ARBA00004173"/>
    </source>
</evidence>
<dbReference type="AlphaFoldDB" id="A0A8X7BSM9"/>
<accession>A0A8X7BSM9</accession>
<keyword evidence="5" id="KW-0496">Mitochondrion</keyword>
<dbReference type="GO" id="GO:0003735">
    <property type="term" value="F:structural constituent of ribosome"/>
    <property type="evidence" value="ECO:0007669"/>
    <property type="project" value="InterPro"/>
</dbReference>
<dbReference type="PANTHER" id="PTHR13231:SF3">
    <property type="entry name" value="SMALL RIBOSOMAL SUBUNIT PROTEIN MS31"/>
    <property type="match status" value="1"/>
</dbReference>
<protein>
    <recommendedName>
        <fullName evidence="7">Small ribosomal subunit protein mS31</fullName>
    </recommendedName>
    <alternativeName>
        <fullName evidence="8">28S ribosomal protein S31, mitochondrial</fullName>
    </alternativeName>
</protein>
<comment type="similarity">
    <text evidence="2">Belongs to the mitochondrion-specific ribosomal protein mS31 family.</text>
</comment>
<name>A0A8X7BSM9_9ARAC</name>
<evidence type="ECO:0000256" key="7">
    <source>
        <dbReference type="ARBA" id="ARBA00035133"/>
    </source>
</evidence>
<evidence type="ECO:0000256" key="9">
    <source>
        <dbReference type="SAM" id="MobiDB-lite"/>
    </source>
</evidence>
<dbReference type="GO" id="GO:0005763">
    <property type="term" value="C:mitochondrial small ribosomal subunit"/>
    <property type="evidence" value="ECO:0007669"/>
    <property type="project" value="InterPro"/>
</dbReference>
<dbReference type="InterPro" id="IPR026299">
    <property type="entry name" value="MRP-S31"/>
</dbReference>